<evidence type="ECO:0000313" key="5">
    <source>
        <dbReference type="EMBL" id="PRP85873.1"/>
    </source>
</evidence>
<feature type="compositionally biased region" description="Low complexity" evidence="2">
    <location>
        <begin position="751"/>
        <end position="766"/>
    </location>
</feature>
<feature type="compositionally biased region" description="Basic and acidic residues" evidence="2">
    <location>
        <begin position="1"/>
        <end position="12"/>
    </location>
</feature>
<dbReference type="PROSITE" id="PS51212">
    <property type="entry name" value="WSC"/>
    <property type="match status" value="2"/>
</dbReference>
<evidence type="ECO:0000259" key="4">
    <source>
        <dbReference type="PROSITE" id="PS51212"/>
    </source>
</evidence>
<gene>
    <name evidence="5" type="ORF">PROFUN_06147</name>
</gene>
<dbReference type="Pfam" id="PF12937">
    <property type="entry name" value="F-box-like"/>
    <property type="match status" value="1"/>
</dbReference>
<evidence type="ECO:0000256" key="1">
    <source>
        <dbReference type="ARBA" id="ARBA00022737"/>
    </source>
</evidence>
<protein>
    <recommendedName>
        <fullName evidence="7">WSC domain-containing protein</fullName>
    </recommendedName>
</protein>
<keyword evidence="1" id="KW-0677">Repeat</keyword>
<feature type="domain" description="WSC" evidence="4">
    <location>
        <begin position="662"/>
        <end position="748"/>
    </location>
</feature>
<dbReference type="GO" id="GO:0051118">
    <property type="term" value="F:glucan endo-1,3-alpha-glucosidase activity"/>
    <property type="evidence" value="ECO:0007669"/>
    <property type="project" value="InterPro"/>
</dbReference>
<dbReference type="SUPFAM" id="SSF81383">
    <property type="entry name" value="F-box domain"/>
    <property type="match status" value="1"/>
</dbReference>
<feature type="domain" description="F-box" evidence="3">
    <location>
        <begin position="28"/>
        <end position="75"/>
    </location>
</feature>
<dbReference type="InterPro" id="IPR036047">
    <property type="entry name" value="F-box-like_dom_sf"/>
</dbReference>
<dbReference type="Gene3D" id="3.20.20.80">
    <property type="entry name" value="Glycosidases"/>
    <property type="match status" value="1"/>
</dbReference>
<feature type="region of interest" description="Disordered" evidence="2">
    <location>
        <begin position="747"/>
        <end position="766"/>
    </location>
</feature>
<dbReference type="Pfam" id="PF01822">
    <property type="entry name" value="WSC"/>
    <property type="match status" value="2"/>
</dbReference>
<dbReference type="EMBL" id="MDYQ01000038">
    <property type="protein sequence ID" value="PRP85873.1"/>
    <property type="molecule type" value="Genomic_DNA"/>
</dbReference>
<accession>A0A2P6NPI5</accession>
<keyword evidence="6" id="KW-1185">Reference proteome</keyword>
<name>A0A2P6NPI5_9EUKA</name>
<dbReference type="InterPro" id="IPR051589">
    <property type="entry name" value="Sialate-O-sulfotransferase"/>
</dbReference>
<dbReference type="Gene3D" id="1.20.1280.50">
    <property type="match status" value="1"/>
</dbReference>
<dbReference type="SMART" id="SM00321">
    <property type="entry name" value="WSC"/>
    <property type="match status" value="2"/>
</dbReference>
<dbReference type="CDD" id="cd11577">
    <property type="entry name" value="GH71"/>
    <property type="match status" value="1"/>
</dbReference>
<dbReference type="PANTHER" id="PTHR45964:SF5">
    <property type="entry name" value="WSCD FAMILY MEMBER CG9164"/>
    <property type="match status" value="1"/>
</dbReference>
<dbReference type="InterPro" id="IPR002889">
    <property type="entry name" value="WSC_carb-bd"/>
</dbReference>
<proteinExistence type="predicted"/>
<evidence type="ECO:0000313" key="6">
    <source>
        <dbReference type="Proteomes" id="UP000241769"/>
    </source>
</evidence>
<reference evidence="5 6" key="1">
    <citation type="journal article" date="2018" name="Genome Biol. Evol.">
        <title>Multiple Roots of Fruiting Body Formation in Amoebozoa.</title>
        <authorList>
            <person name="Hillmann F."/>
            <person name="Forbes G."/>
            <person name="Novohradska S."/>
            <person name="Ferling I."/>
            <person name="Riege K."/>
            <person name="Groth M."/>
            <person name="Westermann M."/>
            <person name="Marz M."/>
            <person name="Spaller T."/>
            <person name="Winckler T."/>
            <person name="Schaap P."/>
            <person name="Glockner G."/>
        </authorList>
    </citation>
    <scope>NUCLEOTIDE SEQUENCE [LARGE SCALE GENOMIC DNA]</scope>
    <source>
        <strain evidence="5 6">Jena</strain>
    </source>
</reference>
<evidence type="ECO:0000256" key="2">
    <source>
        <dbReference type="SAM" id="MobiDB-lite"/>
    </source>
</evidence>
<dbReference type="InParanoid" id="A0A2P6NPI5"/>
<feature type="domain" description="WSC" evidence="4">
    <location>
        <begin position="547"/>
        <end position="633"/>
    </location>
</feature>
<comment type="caution">
    <text evidence="5">The sequence shown here is derived from an EMBL/GenBank/DDBJ whole genome shotgun (WGS) entry which is preliminary data.</text>
</comment>
<evidence type="ECO:0008006" key="7">
    <source>
        <dbReference type="Google" id="ProtNLM"/>
    </source>
</evidence>
<dbReference type="InterPro" id="IPR001810">
    <property type="entry name" value="F-box_dom"/>
</dbReference>
<dbReference type="InterPro" id="IPR005197">
    <property type="entry name" value="Glyco_hydro_71"/>
</dbReference>
<dbReference type="AlphaFoldDB" id="A0A2P6NPI5"/>
<dbReference type="PROSITE" id="PS50181">
    <property type="entry name" value="FBOX"/>
    <property type="match status" value="1"/>
</dbReference>
<feature type="region of interest" description="Disordered" evidence="2">
    <location>
        <begin position="1"/>
        <end position="28"/>
    </location>
</feature>
<dbReference type="Pfam" id="PF03659">
    <property type="entry name" value="Glyco_hydro_71"/>
    <property type="match status" value="1"/>
</dbReference>
<evidence type="ECO:0000259" key="3">
    <source>
        <dbReference type="PROSITE" id="PS50181"/>
    </source>
</evidence>
<sequence>MDEKEDSLDRSVKVSRTSSTPNIMRRDRDQDPQLPLELLIGILSVTDIRTLYSSCILVCRLWKDVITDHHFMRDLCIRDFPNYVTTNPVGFKDVLNYDYEKTDTDPSYPKKFKVMERICLTMPVDQDILTDPNFDRQDDLALFDMDLKAQSTEEEDEPENATTQQYIKWLVLYKTCIDREKAGTIDVSGYYSANYGIHGDEIVYINHNGFNLDGVKIIGDRNVPAGKPTFSIRLLKDQIHGRGAQHLADIGYLNPRWGRATFAMADRNLLVVRWHFIFPALSRGWYTKTLKFCRLEGYQPTEDPNAQFMWPERSLFHPRWKFQQKPDLHFVSAVTTAARESESSLSPLYVVYRTGFRAQFKICRHMLSTTTGCSSNARTSLDLKDMRYLLFLSLTVLLACAQVAYPNNPECGWGDQTYRAIGDWVADASGQTSGNWNAAEPRGVMQPTYAQACEYAVTVRNLVAGKSYSWKVSIGGTMDVNWGCVGRGGPNCAFTADSTGSIVLKIVASYSYTLSSQAAPAATKSSTVAASTTKASTVAASTTTTTGYQYLGCYRDDNTRDLSGAQSSVSSLAQCYTACQGYKYFAVQYSTQCYCGNTYGTYGVMPETDCNMNCTNGDTKCGAGWRNSVYSIGATPTAASTTKAITSSTTKASTVPATTTSPFQYVGCYRDDNTRDLSVAKPGVSSLNQCYTSCQGYKYFGVQYSTECYCGNTYGTYGAMPETDCNMNCQSGETRCGGSYRNSIYSTGANPTTKASTSSTQTPATTQVAQTPNGKVVMAHFMMGYAAGSGADYNYFFDQCTLAKAVGIDVFIVNVGADSWTATKMGYMLQAAQAVGIKAAFSFDMYAQSMGQDKVREYTNQFVDHAAYYRYNGRPFVSTFGGREQTWWSSWKTEKNVYFCPAFLGDITTVYSDFSFIDCAFSWDAWGPSTSNDRDKLAISRSSGKKYMAGVAPWFYVKWDGGKNWMWMDGTPQGDENIYATRWQQVIASGAQFVEVITWNDFSESSYIGPLREVPRQGPNAADWSSVPSYVNNPITMNHGGFYGMTAFYANYFKTGNGTPTKNTLYWHYRIHNRDQTRSGDSYGKPTFYWTPNDCVGIHAISLRTGATFTVQIGNYVSPVRTIGSTLYNWCEPFNGATGAVKVNINLNGATKIGSGGPDIQSSGNYYNFNMWSGAVDY</sequence>
<dbReference type="PANTHER" id="PTHR45964">
    <property type="entry name" value="WSCD FAMILY MEMBER CG9164"/>
    <property type="match status" value="1"/>
</dbReference>
<dbReference type="OrthoDB" id="3257981at2759"/>
<dbReference type="STRING" id="1890364.A0A2P6NPI5"/>
<organism evidence="5 6">
    <name type="scientific">Planoprotostelium fungivorum</name>
    <dbReference type="NCBI Taxonomy" id="1890364"/>
    <lineage>
        <taxon>Eukaryota</taxon>
        <taxon>Amoebozoa</taxon>
        <taxon>Evosea</taxon>
        <taxon>Variosea</taxon>
        <taxon>Cavosteliida</taxon>
        <taxon>Cavosteliaceae</taxon>
        <taxon>Planoprotostelium</taxon>
    </lineage>
</organism>
<dbReference type="Proteomes" id="UP000241769">
    <property type="component" value="Unassembled WGS sequence"/>
</dbReference>